<feature type="domain" description="DUF4131" evidence="8">
    <location>
        <begin position="38"/>
        <end position="197"/>
    </location>
</feature>
<evidence type="ECO:0000256" key="3">
    <source>
        <dbReference type="ARBA" id="ARBA00022692"/>
    </source>
</evidence>
<dbReference type="InterPro" id="IPR025405">
    <property type="entry name" value="DUF4131"/>
</dbReference>
<feature type="transmembrane region" description="Helical" evidence="6">
    <location>
        <begin position="34"/>
        <end position="51"/>
    </location>
</feature>
<evidence type="ECO:0000256" key="4">
    <source>
        <dbReference type="ARBA" id="ARBA00022989"/>
    </source>
</evidence>
<keyword evidence="10" id="KW-1185">Reference proteome</keyword>
<evidence type="ECO:0000256" key="5">
    <source>
        <dbReference type="ARBA" id="ARBA00023136"/>
    </source>
</evidence>
<comment type="subcellular location">
    <subcellularLocation>
        <location evidence="1">Cell membrane</location>
        <topology evidence="1">Multi-pass membrane protein</topology>
    </subcellularLocation>
</comment>
<keyword evidence="4 6" id="KW-1133">Transmembrane helix</keyword>
<evidence type="ECO:0000313" key="9">
    <source>
        <dbReference type="EMBL" id="MDN5212174.1"/>
    </source>
</evidence>
<feature type="transmembrane region" description="Helical" evidence="6">
    <location>
        <begin position="346"/>
        <end position="374"/>
    </location>
</feature>
<evidence type="ECO:0000256" key="1">
    <source>
        <dbReference type="ARBA" id="ARBA00004651"/>
    </source>
</evidence>
<evidence type="ECO:0000259" key="7">
    <source>
        <dbReference type="Pfam" id="PF03772"/>
    </source>
</evidence>
<feature type="transmembrane region" description="Helical" evidence="6">
    <location>
        <begin position="63"/>
        <end position="82"/>
    </location>
</feature>
<keyword evidence="3 6" id="KW-0812">Transmembrane</keyword>
<feature type="transmembrane region" description="Helical" evidence="6">
    <location>
        <begin position="429"/>
        <end position="462"/>
    </location>
</feature>
<protein>
    <submittedName>
        <fullName evidence="9">ComEC/Rec2 family competence protein</fullName>
    </submittedName>
</protein>
<dbReference type="NCBIfam" id="TIGR00360">
    <property type="entry name" value="ComEC_N-term"/>
    <property type="match status" value="1"/>
</dbReference>
<dbReference type="PANTHER" id="PTHR30619:SF1">
    <property type="entry name" value="RECOMBINATION PROTEIN 2"/>
    <property type="match status" value="1"/>
</dbReference>
<evidence type="ECO:0000256" key="6">
    <source>
        <dbReference type="SAM" id="Phobius"/>
    </source>
</evidence>
<name>A0ABT8L382_9BACT</name>
<feature type="transmembrane region" description="Helical" evidence="6">
    <location>
        <begin position="394"/>
        <end position="417"/>
    </location>
</feature>
<dbReference type="EMBL" id="JAUJEB010000001">
    <property type="protein sequence ID" value="MDN5212174.1"/>
    <property type="molecule type" value="Genomic_DNA"/>
</dbReference>
<gene>
    <name evidence="9" type="ORF">QQ020_08935</name>
</gene>
<feature type="transmembrane region" description="Helical" evidence="6">
    <location>
        <begin position="262"/>
        <end position="287"/>
    </location>
</feature>
<evidence type="ECO:0000256" key="2">
    <source>
        <dbReference type="ARBA" id="ARBA00022475"/>
    </source>
</evidence>
<dbReference type="PANTHER" id="PTHR30619">
    <property type="entry name" value="DNA INTERNALIZATION/COMPETENCE PROTEIN COMEC/REC2"/>
    <property type="match status" value="1"/>
</dbReference>
<accession>A0ABT8L382</accession>
<dbReference type="RefSeq" id="WP_346757497.1">
    <property type="nucleotide sequence ID" value="NZ_JAUJEB010000001.1"/>
</dbReference>
<comment type="caution">
    <text evidence="9">The sequence shown here is derived from an EMBL/GenBank/DDBJ whole genome shotgun (WGS) entry which is preliminary data.</text>
</comment>
<keyword evidence="2" id="KW-1003">Cell membrane</keyword>
<feature type="transmembrane region" description="Helical" evidence="6">
    <location>
        <begin position="487"/>
        <end position="508"/>
    </location>
</feature>
<feature type="transmembrane region" description="Helical" evidence="6">
    <location>
        <begin position="294"/>
        <end position="311"/>
    </location>
</feature>
<reference evidence="9" key="1">
    <citation type="submission" date="2023-06" db="EMBL/GenBank/DDBJ databases">
        <title>Genomic of Agaribacillus aureum.</title>
        <authorList>
            <person name="Wang G."/>
        </authorList>
    </citation>
    <scope>NUCLEOTIDE SEQUENCE</scope>
    <source>
        <strain evidence="9">BMA12</strain>
    </source>
</reference>
<dbReference type="Pfam" id="PF13567">
    <property type="entry name" value="DUF4131"/>
    <property type="match status" value="1"/>
</dbReference>
<organism evidence="9 10">
    <name type="scientific">Agaribacillus aureus</name>
    <dbReference type="NCBI Taxonomy" id="3051825"/>
    <lineage>
        <taxon>Bacteria</taxon>
        <taxon>Pseudomonadati</taxon>
        <taxon>Bacteroidota</taxon>
        <taxon>Cytophagia</taxon>
        <taxon>Cytophagales</taxon>
        <taxon>Splendidivirgaceae</taxon>
        <taxon>Agaribacillus</taxon>
    </lineage>
</organism>
<feature type="transmembrane region" description="Helical" evidence="6">
    <location>
        <begin position="12"/>
        <end position="28"/>
    </location>
</feature>
<evidence type="ECO:0000313" key="10">
    <source>
        <dbReference type="Proteomes" id="UP001172083"/>
    </source>
</evidence>
<evidence type="ECO:0000259" key="8">
    <source>
        <dbReference type="Pfam" id="PF13567"/>
    </source>
</evidence>
<proteinExistence type="predicted"/>
<dbReference type="InterPro" id="IPR004477">
    <property type="entry name" value="ComEC_N"/>
</dbReference>
<sequence length="709" mass="81161">MTENFMWMPYPYVRYVAFLIFGILASNYAGNYVFFEVCFLTFGTLFALIFLCRGRLKPATGNVVLGTLGLIIVFNVGALRFYQNDQRNNGKHLIRHEGEVKWYAAKVVEEGVRRKNYLRFKVGIHTVKSEKNWGKVHADAYLYVKTDSSLFTITYGDQLLVQGTPRKIKNTSNPEAFDYKNYLARQNIFHQHFIDPGEMMKYASGGNKTLIGYASRLRKKVNHIIQRAIKSDRERSIVLSLLIGEKEALHVDVKDTYATVGAMHVLAVSGLHVGIVYLLFSTMLGFLRKHKRGRWLFLVICLGGMWFYALLTGLSTSVLRAVVMFTFILLSDVLDRKSNIYNNIALTAFLLLLVNPLFLFHVGFQLSFIAVTGIVYLQPKIAKWFSFKYRIFNWLWDLTAVSLAAQIATFPISIYYFHQFPTYFWLTNIVVIPAATVIVSLGIFISVLGFAGVSVSFVSVVLEKLVFLMNEGLIGIEALPLSSVKDLYFTVNGLVLFYAWILALILFFQTFKIRYFRIGAFFLLLITIQSLLHHIQTYDQSLLVFYDINRVCAMDFINGHRQNFVVVLGKGMTLPDLHRPIANYRLARGLNTKDLSKPITVLKSPNPENNLPYQFLSWKTAVFLLLNDKIDFSLHHDSRIKIDYLIVNNQAIGDFDQILMHFEFDKLIVTNLNTYQYATDLSDYCRANGIHVYSIPHHGALVEELKGDK</sequence>
<feature type="transmembrane region" description="Helical" evidence="6">
    <location>
        <begin position="515"/>
        <end position="532"/>
    </location>
</feature>
<dbReference type="Proteomes" id="UP001172083">
    <property type="component" value="Unassembled WGS sequence"/>
</dbReference>
<feature type="domain" description="ComEC/Rec2-related protein" evidence="7">
    <location>
        <begin position="241"/>
        <end position="508"/>
    </location>
</feature>
<dbReference type="InterPro" id="IPR052159">
    <property type="entry name" value="Competence_DNA_uptake"/>
</dbReference>
<keyword evidence="5 6" id="KW-0472">Membrane</keyword>
<dbReference type="Pfam" id="PF03772">
    <property type="entry name" value="Competence"/>
    <property type="match status" value="1"/>
</dbReference>